<protein>
    <submittedName>
        <fullName evidence="1">Uncharacterized protein</fullName>
    </submittedName>
</protein>
<accession>A0A8X6SSD2</accession>
<evidence type="ECO:0000313" key="1">
    <source>
        <dbReference type="EMBL" id="GFY19112.1"/>
    </source>
</evidence>
<dbReference type="EMBL" id="BMAU01021350">
    <property type="protein sequence ID" value="GFY19112.1"/>
    <property type="molecule type" value="Genomic_DNA"/>
</dbReference>
<name>A0A8X6SSD2_TRICX</name>
<gene>
    <name evidence="1" type="ORF">TNCV_3878001</name>
</gene>
<keyword evidence="2" id="KW-1185">Reference proteome</keyword>
<proteinExistence type="predicted"/>
<sequence length="107" mass="11817">MKIIIEYWVGNIEGRSRAGTYRLPGYHPYCAVSYQYPHQKHTVVGVRLPNITPLHTRIPPNMSISVGGIKGSSSFSQNKGLTKITLSGSHFDSSLEITHLYSCGVPD</sequence>
<dbReference type="AlphaFoldDB" id="A0A8X6SSD2"/>
<organism evidence="1 2">
    <name type="scientific">Trichonephila clavipes</name>
    <name type="common">Golden silk orbweaver</name>
    <name type="synonym">Nephila clavipes</name>
    <dbReference type="NCBI Taxonomy" id="2585209"/>
    <lineage>
        <taxon>Eukaryota</taxon>
        <taxon>Metazoa</taxon>
        <taxon>Ecdysozoa</taxon>
        <taxon>Arthropoda</taxon>
        <taxon>Chelicerata</taxon>
        <taxon>Arachnida</taxon>
        <taxon>Araneae</taxon>
        <taxon>Araneomorphae</taxon>
        <taxon>Entelegynae</taxon>
        <taxon>Araneoidea</taxon>
        <taxon>Nephilidae</taxon>
        <taxon>Trichonephila</taxon>
    </lineage>
</organism>
<dbReference type="Proteomes" id="UP000887159">
    <property type="component" value="Unassembled WGS sequence"/>
</dbReference>
<comment type="caution">
    <text evidence="1">The sequence shown here is derived from an EMBL/GenBank/DDBJ whole genome shotgun (WGS) entry which is preliminary data.</text>
</comment>
<evidence type="ECO:0000313" key="2">
    <source>
        <dbReference type="Proteomes" id="UP000887159"/>
    </source>
</evidence>
<reference evidence="1" key="1">
    <citation type="submission" date="2020-08" db="EMBL/GenBank/DDBJ databases">
        <title>Multicomponent nature underlies the extraordinary mechanical properties of spider dragline silk.</title>
        <authorList>
            <person name="Kono N."/>
            <person name="Nakamura H."/>
            <person name="Mori M."/>
            <person name="Yoshida Y."/>
            <person name="Ohtoshi R."/>
            <person name="Malay A.D."/>
            <person name="Moran D.A.P."/>
            <person name="Tomita M."/>
            <person name="Numata K."/>
            <person name="Arakawa K."/>
        </authorList>
    </citation>
    <scope>NUCLEOTIDE SEQUENCE</scope>
</reference>